<sequence>MQQIKSTRYSQSPGQPWGTPGPLYSCLHVLHVCPPSRHTFSLFFARPLPSTPCNSIAATPKLDALRGDNNDANNHRTDWTDSLCCVAPQRCDAMPQAQAIGARGWVQKASRDPACRPSTAILGEGLGKQFSSAQARDDDAHHEPVTSLSAWCRATEQHTEPVKRYSVCVSLLVLSAVLPRLVQPSPSPASVTWEPLPSVSATGQGEAEIKNSLSESLPSKNRRGTSAPSHFLGFVSCWEAPWSLGLEIGVGFERCAQSADWLDTIAASLGHRDSAIHQILQRLSSMTEGLSSPALQVIILGSGGGPQESNTTAFLVRSVPLNWRKGSIVAVDGGVHLSAITRLIEEALPESPPPTPTPSSVPARQILTTGPFAGLELPFTTAAANAAHVTRTLVDTYLITHPHLDHISAFVINTAGLPGTRPKKLAGLPGTIKALKEHIFNNVIWPNLSDENNGAGLLTYLRLVEGGSPALGEGYLEVCDGLLVKTWSVSHGHCMEKHSHRGSFCHPAPTRQGSQDGSSIPLRRDTYYPHAHDFAAQFARRETFNHLYPPTSFSRRQSLMPQGMATPIFGGGGDFEPRPCVNDSSAYFIREETYEREVLIFGDVEPDSLSLSPRNLLIWQEAAPKIASGKLAAIFVECSYTDAQPDERLFGHLKPAYLIEEMQVLANEVEAARKVRALESKKRKRDAEEDAEVQRKKVPVVTMQSPGSDDPVSPKSANPYNMPNDYYFNAKESDSETPHIATPTGELSLDEFAVDGSMIPPLTPAITAAADSAIKKPLEGLKVVIIHVKETLADGPQAGDSILKELNEHERGAQLGCEFIISKPGQSFYF</sequence>
<accession>A0AAE1IJE1</accession>
<keyword evidence="3" id="KW-1185">Reference proteome</keyword>
<dbReference type="PRINTS" id="PR00388">
    <property type="entry name" value="PDIESTERASE2"/>
</dbReference>
<dbReference type="GeneID" id="87915214"/>
<dbReference type="InterPro" id="IPR036866">
    <property type="entry name" value="RibonucZ/Hydroxyglut_hydro"/>
</dbReference>
<feature type="region of interest" description="Disordered" evidence="1">
    <location>
        <begin position="679"/>
        <end position="719"/>
    </location>
</feature>
<gene>
    <name evidence="2" type="ORF">Triagg1_1259</name>
</gene>
<dbReference type="SUPFAM" id="SSF56281">
    <property type="entry name" value="Metallo-hydrolase/oxidoreductase"/>
    <property type="match status" value="1"/>
</dbReference>
<protein>
    <recommendedName>
        <fullName evidence="4">3',5'-cyclic-nucleotide phosphodiesterase</fullName>
    </recommendedName>
</protein>
<name>A0AAE1IJE1_9HYPO</name>
<dbReference type="AlphaFoldDB" id="A0AAE1IJE1"/>
<dbReference type="EMBL" id="JAWRVG010000003">
    <property type="protein sequence ID" value="KAK4083597.1"/>
    <property type="molecule type" value="Genomic_DNA"/>
</dbReference>
<dbReference type="RefSeq" id="XP_062759598.1">
    <property type="nucleotide sequence ID" value="XM_062895309.1"/>
</dbReference>
<organism evidence="2 3">
    <name type="scientific">Trichoderma aggressivum f. europaeum</name>
    <dbReference type="NCBI Taxonomy" id="173218"/>
    <lineage>
        <taxon>Eukaryota</taxon>
        <taxon>Fungi</taxon>
        <taxon>Dikarya</taxon>
        <taxon>Ascomycota</taxon>
        <taxon>Pezizomycotina</taxon>
        <taxon>Sordariomycetes</taxon>
        <taxon>Hypocreomycetidae</taxon>
        <taxon>Hypocreales</taxon>
        <taxon>Hypocreaceae</taxon>
        <taxon>Trichoderma</taxon>
    </lineage>
</organism>
<dbReference type="PANTHER" id="PTHR28283:SF1">
    <property type="entry name" value="3',5'-CYCLIC-NUCLEOTIDE PHOSPHODIESTERASE 1"/>
    <property type="match status" value="1"/>
</dbReference>
<dbReference type="GO" id="GO:1902660">
    <property type="term" value="P:negative regulation of glucose mediated signaling pathway"/>
    <property type="evidence" value="ECO:0007669"/>
    <property type="project" value="TreeGrafter"/>
</dbReference>
<dbReference type="CDD" id="cd07735">
    <property type="entry name" value="class_II_PDE_MBL-fold"/>
    <property type="match status" value="1"/>
</dbReference>
<evidence type="ECO:0000256" key="1">
    <source>
        <dbReference type="SAM" id="MobiDB-lite"/>
    </source>
</evidence>
<evidence type="ECO:0000313" key="3">
    <source>
        <dbReference type="Proteomes" id="UP001273209"/>
    </source>
</evidence>
<dbReference type="GO" id="GO:0006198">
    <property type="term" value="P:cAMP catabolic process"/>
    <property type="evidence" value="ECO:0007669"/>
    <property type="project" value="InterPro"/>
</dbReference>
<evidence type="ECO:0000313" key="2">
    <source>
        <dbReference type="EMBL" id="KAK4083597.1"/>
    </source>
</evidence>
<dbReference type="GO" id="GO:0004115">
    <property type="term" value="F:3',5'-cyclic-AMP phosphodiesterase activity"/>
    <property type="evidence" value="ECO:0007669"/>
    <property type="project" value="InterPro"/>
</dbReference>
<dbReference type="Pfam" id="PF02112">
    <property type="entry name" value="PDEase_II"/>
    <property type="match status" value="3"/>
</dbReference>
<evidence type="ECO:0008006" key="4">
    <source>
        <dbReference type="Google" id="ProtNLM"/>
    </source>
</evidence>
<dbReference type="PANTHER" id="PTHR28283">
    <property type="entry name" value="3',5'-CYCLIC-NUCLEOTIDE PHOSPHODIESTERASE 1"/>
    <property type="match status" value="1"/>
</dbReference>
<dbReference type="Gene3D" id="3.60.15.10">
    <property type="entry name" value="Ribonuclease Z/Hydroxyacylglutathione hydrolase-like"/>
    <property type="match status" value="1"/>
</dbReference>
<dbReference type="Proteomes" id="UP001273209">
    <property type="component" value="Unassembled WGS sequence"/>
</dbReference>
<reference evidence="2" key="1">
    <citation type="submission" date="2023-11" db="EMBL/GenBank/DDBJ databases">
        <title>The genome sequences of three competitors of mushroom-forming fungi.</title>
        <authorList>
            <person name="Beijen E."/>
            <person name="Ohm R.A."/>
        </authorList>
    </citation>
    <scope>NUCLEOTIDE SEQUENCE</scope>
    <source>
        <strain evidence="2">CBS 100526</strain>
    </source>
</reference>
<comment type="caution">
    <text evidence="2">The sequence shown here is derived from an EMBL/GenBank/DDBJ whole genome shotgun (WGS) entry which is preliminary data.</text>
</comment>
<dbReference type="InterPro" id="IPR000396">
    <property type="entry name" value="Pdiesterase2"/>
</dbReference>
<proteinExistence type="predicted"/>
<dbReference type="GO" id="GO:0047555">
    <property type="term" value="F:3',5'-cyclic-GMP phosphodiesterase activity"/>
    <property type="evidence" value="ECO:0007669"/>
    <property type="project" value="TreeGrafter"/>
</dbReference>